<reference evidence="3" key="1">
    <citation type="journal article" date="2022" name="bioRxiv">
        <title>Sequencing and chromosome-scale assembly of the giantPleurodeles waltlgenome.</title>
        <authorList>
            <person name="Brown T."/>
            <person name="Elewa A."/>
            <person name="Iarovenko S."/>
            <person name="Subramanian E."/>
            <person name="Araus A.J."/>
            <person name="Petzold A."/>
            <person name="Susuki M."/>
            <person name="Suzuki K.-i.T."/>
            <person name="Hayashi T."/>
            <person name="Toyoda A."/>
            <person name="Oliveira C."/>
            <person name="Osipova E."/>
            <person name="Leigh N.D."/>
            <person name="Simon A."/>
            <person name="Yun M.H."/>
        </authorList>
    </citation>
    <scope>NUCLEOTIDE SEQUENCE</scope>
    <source>
        <strain evidence="3">20211129_DDA</strain>
        <tissue evidence="3">Liver</tissue>
    </source>
</reference>
<organism evidence="3 4">
    <name type="scientific">Pleurodeles waltl</name>
    <name type="common">Iberian ribbed newt</name>
    <dbReference type="NCBI Taxonomy" id="8319"/>
    <lineage>
        <taxon>Eukaryota</taxon>
        <taxon>Metazoa</taxon>
        <taxon>Chordata</taxon>
        <taxon>Craniata</taxon>
        <taxon>Vertebrata</taxon>
        <taxon>Euteleostomi</taxon>
        <taxon>Amphibia</taxon>
        <taxon>Batrachia</taxon>
        <taxon>Caudata</taxon>
        <taxon>Salamandroidea</taxon>
        <taxon>Salamandridae</taxon>
        <taxon>Pleurodelinae</taxon>
        <taxon>Pleurodeles</taxon>
    </lineage>
</organism>
<keyword evidence="2" id="KW-1133">Transmembrane helix</keyword>
<feature type="compositionally biased region" description="Basic residues" evidence="1">
    <location>
        <begin position="1"/>
        <end position="10"/>
    </location>
</feature>
<proteinExistence type="predicted"/>
<keyword evidence="4" id="KW-1185">Reference proteome</keyword>
<gene>
    <name evidence="3" type="ORF">NDU88_003686</name>
</gene>
<evidence type="ECO:0000256" key="2">
    <source>
        <dbReference type="SAM" id="Phobius"/>
    </source>
</evidence>
<feature type="region of interest" description="Disordered" evidence="1">
    <location>
        <begin position="71"/>
        <end position="93"/>
    </location>
</feature>
<comment type="caution">
    <text evidence="3">The sequence shown here is derived from an EMBL/GenBank/DDBJ whole genome shotgun (WGS) entry which is preliminary data.</text>
</comment>
<name>A0AAV7LFZ2_PLEWA</name>
<feature type="compositionally biased region" description="Basic and acidic residues" evidence="1">
    <location>
        <begin position="71"/>
        <end position="85"/>
    </location>
</feature>
<dbReference type="Proteomes" id="UP001066276">
    <property type="component" value="Chromosome 11"/>
</dbReference>
<sequence length="365" mass="37692">MELRPWRKPPTKTATLTLRPPRRYKQTAQRSPPIDRRRTKYRPQYHNLPIRHLFRGGFTTDKNTAETGLRRENAHLYTPHEEQGRHGTRAADPASPYLLAPLPGARTPAAKTTWMSFSTGSGGGLVPRVLHPARDGLSSVSALGTHRPAVLVAAVPCSAVLVAAVPCSAVLVAAVPCLRVLVAAVPCSAVLVVAVPCSVVLVAAAPCSAVLVAAGSFAVTQLLAVLHGPAGLVLAVLLAQRGCCWRSSLAQRGWCWRSCLAQRGWCWRSSLAQRAGAGGPVWPSGAGGGGLLGSGDDGGGLLGSRAGDGGGLLGSGDDGGGLLGSGDDGGGLLARGDDGGLLRRAALPRLADFLVALLHLGRCRS</sequence>
<dbReference type="AlphaFoldDB" id="A0AAV7LFZ2"/>
<keyword evidence="2" id="KW-0812">Transmembrane</keyword>
<feature type="transmembrane region" description="Helical" evidence="2">
    <location>
        <begin position="210"/>
        <end position="239"/>
    </location>
</feature>
<feature type="transmembrane region" description="Helical" evidence="2">
    <location>
        <begin position="149"/>
        <end position="174"/>
    </location>
</feature>
<evidence type="ECO:0000256" key="1">
    <source>
        <dbReference type="SAM" id="MobiDB-lite"/>
    </source>
</evidence>
<feature type="transmembrane region" description="Helical" evidence="2">
    <location>
        <begin position="180"/>
        <end position="203"/>
    </location>
</feature>
<accession>A0AAV7LFZ2</accession>
<feature type="region of interest" description="Disordered" evidence="1">
    <location>
        <begin position="1"/>
        <end position="37"/>
    </location>
</feature>
<evidence type="ECO:0000313" key="3">
    <source>
        <dbReference type="EMBL" id="KAJ1090556.1"/>
    </source>
</evidence>
<evidence type="ECO:0000313" key="4">
    <source>
        <dbReference type="Proteomes" id="UP001066276"/>
    </source>
</evidence>
<protein>
    <submittedName>
        <fullName evidence="3">Uncharacterized protein</fullName>
    </submittedName>
</protein>
<keyword evidence="2" id="KW-0472">Membrane</keyword>
<dbReference type="EMBL" id="JANPWB010000015">
    <property type="protein sequence ID" value="KAJ1090556.1"/>
    <property type="molecule type" value="Genomic_DNA"/>
</dbReference>